<protein>
    <submittedName>
        <fullName evidence="1">Uncharacterized protein</fullName>
    </submittedName>
</protein>
<organism evidence="1">
    <name type="scientific">uncultured Caudovirales phage</name>
    <dbReference type="NCBI Taxonomy" id="2100421"/>
    <lineage>
        <taxon>Viruses</taxon>
        <taxon>Duplodnaviria</taxon>
        <taxon>Heunggongvirae</taxon>
        <taxon>Uroviricota</taxon>
        <taxon>Caudoviricetes</taxon>
        <taxon>Peduoviridae</taxon>
        <taxon>Maltschvirus</taxon>
        <taxon>Maltschvirus maltsch</taxon>
    </lineage>
</organism>
<accession>A0A6J5SMC0</accession>
<reference evidence="1" key="1">
    <citation type="submission" date="2020-05" db="EMBL/GenBank/DDBJ databases">
        <authorList>
            <person name="Chiriac C."/>
            <person name="Salcher M."/>
            <person name="Ghai R."/>
            <person name="Kavagutti S V."/>
        </authorList>
    </citation>
    <scope>NUCLEOTIDE SEQUENCE</scope>
</reference>
<dbReference type="EMBL" id="LR797423">
    <property type="protein sequence ID" value="CAB4215271.1"/>
    <property type="molecule type" value="Genomic_DNA"/>
</dbReference>
<name>A0A6J5SMC0_9CAUD</name>
<evidence type="ECO:0000313" key="1">
    <source>
        <dbReference type="EMBL" id="CAB4215271.1"/>
    </source>
</evidence>
<gene>
    <name evidence="1" type="ORF">UFOVP1475_2</name>
</gene>
<sequence length="84" mass="9936">MTVEQIQKVEEIKETLERLQKYIHRETYHILLNGKKEYIKDVFSNIDDMIDDLTDNDTPDIFDMGLNEYSSYEDLVNQSFGNGK</sequence>
<proteinExistence type="predicted"/>